<evidence type="ECO:0000313" key="3">
    <source>
        <dbReference type="Proteomes" id="UP000216446"/>
    </source>
</evidence>
<dbReference type="InterPro" id="IPR029056">
    <property type="entry name" value="Ribokinase-like"/>
</dbReference>
<dbReference type="GO" id="GO:0008902">
    <property type="term" value="F:hydroxymethylpyrimidine kinase activity"/>
    <property type="evidence" value="ECO:0007669"/>
    <property type="project" value="TreeGrafter"/>
</dbReference>
<dbReference type="GO" id="GO:0009228">
    <property type="term" value="P:thiamine biosynthetic process"/>
    <property type="evidence" value="ECO:0007669"/>
    <property type="project" value="TreeGrafter"/>
</dbReference>
<gene>
    <name evidence="2" type="ORF">BSZ36_07200</name>
</gene>
<dbReference type="InParanoid" id="A0A259TYW7"/>
<keyword evidence="3" id="KW-1185">Reference proteome</keyword>
<comment type="caution">
    <text evidence="2">The sequence shown here is derived from an EMBL/GenBank/DDBJ whole genome shotgun (WGS) entry which is preliminary data.</text>
</comment>
<dbReference type="Gene3D" id="3.40.1190.20">
    <property type="match status" value="1"/>
</dbReference>
<dbReference type="PANTHER" id="PTHR20858:SF17">
    <property type="entry name" value="HYDROXYMETHYLPYRIMIDINE_PHOSPHOMETHYLPYRIMIDINE KINASE THI20-RELATED"/>
    <property type="match status" value="1"/>
</dbReference>
<name>A0A259TYW7_9BACT</name>
<dbReference type="RefSeq" id="WP_179271066.1">
    <property type="nucleotide sequence ID" value="NZ_MQWB01000001.1"/>
</dbReference>
<evidence type="ECO:0000259" key="1">
    <source>
        <dbReference type="Pfam" id="PF08543"/>
    </source>
</evidence>
<protein>
    <recommendedName>
        <fullName evidence="1">Pyridoxamine kinase/Phosphomethylpyrimidine kinase domain-containing protein</fullName>
    </recommendedName>
</protein>
<dbReference type="PANTHER" id="PTHR20858">
    <property type="entry name" value="PHOSPHOMETHYLPYRIMIDINE KINASE"/>
    <property type="match status" value="1"/>
</dbReference>
<dbReference type="EMBL" id="MQWB01000001">
    <property type="protein sequence ID" value="OZC02778.1"/>
    <property type="molecule type" value="Genomic_DNA"/>
</dbReference>
<dbReference type="Pfam" id="PF08543">
    <property type="entry name" value="Phos_pyr_kin"/>
    <property type="match status" value="1"/>
</dbReference>
<dbReference type="AlphaFoldDB" id="A0A259TYW7"/>
<dbReference type="Proteomes" id="UP000216446">
    <property type="component" value="Unassembled WGS sequence"/>
</dbReference>
<feature type="domain" description="Pyridoxamine kinase/Phosphomethylpyrimidine kinase" evidence="1">
    <location>
        <begin position="21"/>
        <end position="264"/>
    </location>
</feature>
<dbReference type="GO" id="GO:0005829">
    <property type="term" value="C:cytosol"/>
    <property type="evidence" value="ECO:0007669"/>
    <property type="project" value="TreeGrafter"/>
</dbReference>
<dbReference type="GO" id="GO:0008972">
    <property type="term" value="F:phosphomethylpyrimidine kinase activity"/>
    <property type="evidence" value="ECO:0007669"/>
    <property type="project" value="TreeGrafter"/>
</dbReference>
<reference evidence="2 3" key="1">
    <citation type="submission" date="2016-11" db="EMBL/GenBank/DDBJ databases">
        <title>Study of marine rhodopsin-containing bacteria.</title>
        <authorList>
            <person name="Yoshizawa S."/>
            <person name="Kumagai Y."/>
            <person name="Kogure K."/>
        </authorList>
    </citation>
    <scope>NUCLEOTIDE SEQUENCE [LARGE SCALE GENOMIC DNA]</scope>
    <source>
        <strain evidence="2 3">SG-29</strain>
    </source>
</reference>
<proteinExistence type="predicted"/>
<evidence type="ECO:0000313" key="2">
    <source>
        <dbReference type="EMBL" id="OZC02778.1"/>
    </source>
</evidence>
<accession>A0A259TYW7</accession>
<dbReference type="SUPFAM" id="SSF53613">
    <property type="entry name" value="Ribokinase-like"/>
    <property type="match status" value="1"/>
</dbReference>
<dbReference type="InterPro" id="IPR013749">
    <property type="entry name" value="PM/HMP-P_kinase-1"/>
</dbReference>
<organism evidence="2 3">
    <name type="scientific">Rubricoccus marinus</name>
    <dbReference type="NCBI Taxonomy" id="716817"/>
    <lineage>
        <taxon>Bacteria</taxon>
        <taxon>Pseudomonadati</taxon>
        <taxon>Rhodothermota</taxon>
        <taxon>Rhodothermia</taxon>
        <taxon>Rhodothermales</taxon>
        <taxon>Rubricoccaceae</taxon>
        <taxon>Rubricoccus</taxon>
    </lineage>
</organism>
<sequence>MTDSLQPILCIGALYTGSERGLASDILASRARGFTPVTICTAIVVASHDAVTDLTEVPVDTVYSQLEHVHQAVDIAGVRIGILGSDRNAKAVLEWASGVDVPVVLELVASGPSGETVLPARGIDVVAEHLAVADLVLVSRQDAELVTGGEITSLDDAQVAAQRFSNRGAKGVLIDCGVLPARFYDAADDPGGDSAASPLASYLYFDGEDFALFEVPSQAAPIGRESLFAITAVTRLSQGDSIEVALQAAVRETVEATRHATPIAGGEPALNYAWRLREGTSGT</sequence>